<dbReference type="RefSeq" id="YP_010059022.1">
    <property type="nucleotide sequence ID" value="NC_054723.1"/>
</dbReference>
<reference evidence="1 2" key="1">
    <citation type="submission" date="2019-05" db="EMBL/GenBank/DDBJ databases">
        <authorList>
            <person name="Pope W.H."/>
            <person name="Garlena R.A."/>
            <person name="Russell D.A."/>
            <person name="Jacobs-Sera D."/>
            <person name="Hatfull G.F."/>
        </authorList>
    </citation>
    <scope>NUCLEOTIDE SEQUENCE [LARGE SCALE GENOMIC DNA]</scope>
</reference>
<sequence length="95" mass="10871">MSISHRLWDDSVFLHPGEHLPPPAFSGQLLWLLGVEDLPFIYRLSAVQLWLCEHVPSPQLRRSLDRRGYYAPILSMPSADSLCLRHGEQCPGHRV</sequence>
<organism evidence="1 2">
    <name type="scientific">Gordonia phage Pupper</name>
    <dbReference type="NCBI Taxonomy" id="2571249"/>
    <lineage>
        <taxon>Viruses</taxon>
        <taxon>Duplodnaviria</taxon>
        <taxon>Heunggongvirae</taxon>
        <taxon>Uroviricota</taxon>
        <taxon>Caudoviricetes</taxon>
        <taxon>Puppervirus</taxon>
        <taxon>Puppervirus Pupper</taxon>
    </lineage>
</organism>
<proteinExistence type="predicted"/>
<evidence type="ECO:0000313" key="1">
    <source>
        <dbReference type="EMBL" id="QDF18720.1"/>
    </source>
</evidence>
<dbReference type="GeneID" id="64766253"/>
<protein>
    <submittedName>
        <fullName evidence="1">Uncharacterized protein</fullName>
    </submittedName>
</protein>
<gene>
    <name evidence="1" type="primary">234</name>
    <name evidence="1" type="ORF">SEA_PUPPER_234</name>
</gene>
<dbReference type="Proteomes" id="UP000318375">
    <property type="component" value="Segment"/>
</dbReference>
<keyword evidence="2" id="KW-1185">Reference proteome</keyword>
<accession>A0A4Y6EJ12</accession>
<dbReference type="KEGG" id="vg:64766253"/>
<name>A0A4Y6EJ12_9CAUD</name>
<dbReference type="EMBL" id="MK977695">
    <property type="protein sequence ID" value="QDF18720.1"/>
    <property type="molecule type" value="Genomic_DNA"/>
</dbReference>
<evidence type="ECO:0000313" key="2">
    <source>
        <dbReference type="Proteomes" id="UP000318375"/>
    </source>
</evidence>